<dbReference type="Proteomes" id="UP000000707">
    <property type="component" value="Unassembled WGS sequence"/>
</dbReference>
<dbReference type="HOGENOM" id="CLU_025895_5_2_1"/>
<keyword evidence="10" id="KW-1185">Reference proteome</keyword>
<dbReference type="InterPro" id="IPR015943">
    <property type="entry name" value="WD40/YVTN_repeat-like_dom_sf"/>
</dbReference>
<dbReference type="eggNOG" id="KOG2110">
    <property type="taxonomic scope" value="Eukaryota"/>
</dbReference>
<dbReference type="InterPro" id="IPR048720">
    <property type="entry name" value="PROPPIN"/>
</dbReference>
<reference evidence="9 10" key="1">
    <citation type="journal article" date="2011" name="Proc. Natl. Acad. Sci. U.S.A.">
        <title>Comparative genomics of xylose-fermenting fungi for enhanced biofuel production.</title>
        <authorList>
            <person name="Wohlbach D.J."/>
            <person name="Kuo A."/>
            <person name="Sato T.K."/>
            <person name="Potts K.M."/>
            <person name="Salamov A.A."/>
            <person name="LaButti K.M."/>
            <person name="Sun H."/>
            <person name="Clum A."/>
            <person name="Pangilinan J.L."/>
            <person name="Lindquist E.A."/>
            <person name="Lucas S."/>
            <person name="Lapidus A."/>
            <person name="Jin M."/>
            <person name="Gunawan C."/>
            <person name="Balan V."/>
            <person name="Dale B.E."/>
            <person name="Jeffries T.W."/>
            <person name="Zinkel R."/>
            <person name="Barry K.W."/>
            <person name="Grigoriev I.V."/>
            <person name="Gasch A.P."/>
        </authorList>
    </citation>
    <scope>NUCLEOTIDE SEQUENCE [LARGE SCALE GENOMIC DNA]</scope>
    <source>
        <strain evidence="10">ATCC 10573 / BCRC 21748 / CBS 615 / JCM 9827 / NBRC 10315 / NRRL Y-1498 / VKM Y-70</strain>
    </source>
</reference>
<protein>
    <recommendedName>
        <fullName evidence="11">Autophagy-related protein 18</fullName>
    </recommendedName>
</protein>
<evidence type="ECO:0000313" key="9">
    <source>
        <dbReference type="EMBL" id="EGV60298.1"/>
    </source>
</evidence>
<evidence type="ECO:0000256" key="3">
    <source>
        <dbReference type="ARBA" id="ARBA00022554"/>
    </source>
</evidence>
<dbReference type="STRING" id="590646.G3BDG9"/>
<dbReference type="Pfam" id="PF00400">
    <property type="entry name" value="WD40"/>
    <property type="match status" value="1"/>
</dbReference>
<gene>
    <name evidence="9" type="ORF">CANTEDRAFT_132107</name>
</gene>
<keyword evidence="3" id="KW-0926">Vacuole</keyword>
<keyword evidence="4" id="KW-0853">WD repeat</keyword>
<keyword evidence="6" id="KW-0653">Protein transport</keyword>
<organism evidence="10">
    <name type="scientific">Candida tenuis (strain ATCC 10573 / BCRC 21748 / CBS 615 / JCM 9827 / NBRC 10315 / NRRL Y-1498 / VKM Y-70)</name>
    <name type="common">Yeast</name>
    <name type="synonym">Yamadazyma tenuis</name>
    <dbReference type="NCBI Taxonomy" id="590646"/>
    <lineage>
        <taxon>Eukaryota</taxon>
        <taxon>Fungi</taxon>
        <taxon>Dikarya</taxon>
        <taxon>Ascomycota</taxon>
        <taxon>Saccharomycotina</taxon>
        <taxon>Pichiomycetes</taxon>
        <taxon>Debaryomycetaceae</taxon>
        <taxon>Yamadazyma</taxon>
    </lineage>
</organism>
<dbReference type="Pfam" id="PF21032">
    <property type="entry name" value="PROPPIN"/>
    <property type="match status" value="1"/>
</dbReference>
<evidence type="ECO:0000256" key="7">
    <source>
        <dbReference type="ARBA" id="ARBA00025740"/>
    </source>
</evidence>
<dbReference type="GO" id="GO:0005774">
    <property type="term" value="C:vacuolar membrane"/>
    <property type="evidence" value="ECO:0007669"/>
    <property type="project" value="UniProtKB-SubCell"/>
</dbReference>
<accession>G3BDG9</accession>
<dbReference type="GO" id="GO:0012505">
    <property type="term" value="C:endomembrane system"/>
    <property type="evidence" value="ECO:0007669"/>
    <property type="project" value="UniProtKB-SubCell"/>
</dbReference>
<dbReference type="Gene3D" id="2.130.10.10">
    <property type="entry name" value="YVTN repeat-like/Quinoprotein amine dehydrogenase"/>
    <property type="match status" value="1"/>
</dbReference>
<comment type="similarity">
    <text evidence="7">Belongs to the WD repeat PROPPIN family.</text>
</comment>
<dbReference type="InterPro" id="IPR036322">
    <property type="entry name" value="WD40_repeat_dom_sf"/>
</dbReference>
<name>G3BDG9_CANTC</name>
<dbReference type="OrthoDB" id="1667587at2759"/>
<dbReference type="SUPFAM" id="SSF50978">
    <property type="entry name" value="WD40 repeat-like"/>
    <property type="match status" value="1"/>
</dbReference>
<evidence type="ECO:0000256" key="6">
    <source>
        <dbReference type="ARBA" id="ARBA00022927"/>
    </source>
</evidence>
<proteinExistence type="inferred from homology"/>
<dbReference type="InterPro" id="IPR001680">
    <property type="entry name" value="WD40_rpt"/>
</dbReference>
<keyword evidence="5" id="KW-0677">Repeat</keyword>
<dbReference type="SMART" id="SM00320">
    <property type="entry name" value="WD40"/>
    <property type="match status" value="2"/>
</dbReference>
<keyword evidence="2" id="KW-0813">Transport</keyword>
<dbReference type="PANTHER" id="PTHR11227">
    <property type="entry name" value="WD-REPEAT PROTEIN INTERACTING WITH PHOSPHOINOSIDES WIPI -RELATED"/>
    <property type="match status" value="1"/>
</dbReference>
<dbReference type="EMBL" id="GL996528">
    <property type="protein sequence ID" value="EGV60298.1"/>
    <property type="molecule type" value="Genomic_DNA"/>
</dbReference>
<dbReference type="AlphaFoldDB" id="G3BDG9"/>
<evidence type="ECO:0000256" key="2">
    <source>
        <dbReference type="ARBA" id="ARBA00022448"/>
    </source>
</evidence>
<comment type="subcellular location">
    <subcellularLocation>
        <location evidence="1">Endomembrane system</location>
        <topology evidence="1">Peripheral membrane protein</topology>
    </subcellularLocation>
    <subcellularLocation>
        <location evidence="8">Vacuole membrane</location>
    </subcellularLocation>
</comment>
<evidence type="ECO:0000256" key="1">
    <source>
        <dbReference type="ARBA" id="ARBA00004184"/>
    </source>
</evidence>
<sequence>MNNIRFNQDNSCMAVASDTESRIFNSEPFGEIYTNDSPVFLLKVLFSTSLTIIVPKEKDNRLLKIFNLKQNLKICELIFPSSIVEIKINKKRLIVVLKIGQIYIYDLSYVKLIKIIEIEPLGSQPFVGDLSNDDHSLLVIPLKYVSTVMAGKSKNNGIFTDPEPLVKFNNFAEYKDPKGWVLVYDTINLKSVLIMKCHSSSIRKIVISDMIIATASSKGTIIRLFQLNFKQSEDIKLTRILNLRRGHNSAHIHCLKFNTDCTILACGSENTIHFFSLKYNEDIIDGHNYGTSTLKTYEAGDGDEHETDYNISQSSLLDAESSKSSEDLNENLANLLISKPIPNEIEENDKDVDNSIKNLPYKDYFNNLVLSPPRRSFNIIRLKDHKPGFTYHYVKQFAEIIGQSSDHDTT</sequence>
<evidence type="ECO:0000256" key="8">
    <source>
        <dbReference type="ARBA" id="ARBA00037813"/>
    </source>
</evidence>
<evidence type="ECO:0000256" key="5">
    <source>
        <dbReference type="ARBA" id="ARBA00022737"/>
    </source>
</evidence>
<dbReference type="GO" id="GO:0015031">
    <property type="term" value="P:protein transport"/>
    <property type="evidence" value="ECO:0007669"/>
    <property type="project" value="UniProtKB-KW"/>
</dbReference>
<evidence type="ECO:0008006" key="11">
    <source>
        <dbReference type="Google" id="ProtNLM"/>
    </source>
</evidence>
<evidence type="ECO:0000313" key="10">
    <source>
        <dbReference type="Proteomes" id="UP000000707"/>
    </source>
</evidence>
<evidence type="ECO:0000256" key="4">
    <source>
        <dbReference type="ARBA" id="ARBA00022574"/>
    </source>
</evidence>